<evidence type="ECO:0000256" key="1">
    <source>
        <dbReference type="ARBA" id="ARBA00022614"/>
    </source>
</evidence>
<accession>A0A8K0GF96</accession>
<feature type="signal peptide" evidence="4">
    <location>
        <begin position="1"/>
        <end position="24"/>
    </location>
</feature>
<comment type="caution">
    <text evidence="5">The sequence shown here is derived from an EMBL/GenBank/DDBJ whole genome shotgun (WGS) entry which is preliminary data.</text>
</comment>
<dbReference type="AlphaFoldDB" id="A0A8K0GF96"/>
<sequence>MSCQKFIFKGYIIVVCLFLTETHSRCTTTFITTCEKVSDVSRQGKNEWKNLIISNDQCSKTISSAPNEILKPGGFQKTTNLEELFIIEKVNEIQPGAFNGLNQLTYLKLYKNRVKVIPRGAFSNLTQLFKLDLQDNSIENIEHGLFQDSSISVINLSYNKVNNIQVDKLDLPGLRKLIFTNNDISLMVSGCFHENLEYLNLDNNQIVEIEEGVLKPLQNLKELILSNNKLNGIEISFTLPNLEKLDLSHNEIQGIKEGSFKEFFELKFLYLGYNRITYLNPSVFPEDSNLQILHLHQNALMNLDERVGTNLPYLKEMSIGGNPWACPCLEVIVQYFDKKNIQQPECEREFFDSGISAVCWVTGDKCTGDEVLTTKIYNDFKEAIKTPTC</sequence>
<dbReference type="PRINTS" id="PR00019">
    <property type="entry name" value="LEURICHRPT"/>
</dbReference>
<feature type="chain" id="PRO_5035435979" evidence="4">
    <location>
        <begin position="25"/>
        <end position="389"/>
    </location>
</feature>
<organism evidence="5 6">
    <name type="scientific">Ignelater luminosus</name>
    <name type="common">Cucubano</name>
    <name type="synonym">Pyrophorus luminosus</name>
    <dbReference type="NCBI Taxonomy" id="2038154"/>
    <lineage>
        <taxon>Eukaryota</taxon>
        <taxon>Metazoa</taxon>
        <taxon>Ecdysozoa</taxon>
        <taxon>Arthropoda</taxon>
        <taxon>Hexapoda</taxon>
        <taxon>Insecta</taxon>
        <taxon>Pterygota</taxon>
        <taxon>Neoptera</taxon>
        <taxon>Endopterygota</taxon>
        <taxon>Coleoptera</taxon>
        <taxon>Polyphaga</taxon>
        <taxon>Elateriformia</taxon>
        <taxon>Elateroidea</taxon>
        <taxon>Elateridae</taxon>
        <taxon>Agrypninae</taxon>
        <taxon>Pyrophorini</taxon>
        <taxon>Ignelater</taxon>
    </lineage>
</organism>
<dbReference type="EMBL" id="VTPC01001283">
    <property type="protein sequence ID" value="KAF2902490.1"/>
    <property type="molecule type" value="Genomic_DNA"/>
</dbReference>
<evidence type="ECO:0000313" key="6">
    <source>
        <dbReference type="Proteomes" id="UP000801492"/>
    </source>
</evidence>
<dbReference type="OrthoDB" id="1055097at2759"/>
<dbReference type="InterPro" id="IPR050328">
    <property type="entry name" value="Dev_Immune_Receptor"/>
</dbReference>
<dbReference type="GO" id="GO:0031012">
    <property type="term" value="C:extracellular matrix"/>
    <property type="evidence" value="ECO:0007669"/>
    <property type="project" value="TreeGrafter"/>
</dbReference>
<dbReference type="SUPFAM" id="SSF52058">
    <property type="entry name" value="L domain-like"/>
    <property type="match status" value="1"/>
</dbReference>
<dbReference type="PROSITE" id="PS51450">
    <property type="entry name" value="LRR"/>
    <property type="match status" value="4"/>
</dbReference>
<evidence type="ECO:0000256" key="2">
    <source>
        <dbReference type="ARBA" id="ARBA00022729"/>
    </source>
</evidence>
<gene>
    <name evidence="5" type="ORF">ILUMI_03698</name>
</gene>
<evidence type="ECO:0000256" key="3">
    <source>
        <dbReference type="ARBA" id="ARBA00022737"/>
    </source>
</evidence>
<evidence type="ECO:0000313" key="5">
    <source>
        <dbReference type="EMBL" id="KAF2902490.1"/>
    </source>
</evidence>
<dbReference type="InterPro" id="IPR032675">
    <property type="entry name" value="LRR_dom_sf"/>
</dbReference>
<dbReference type="InterPro" id="IPR001611">
    <property type="entry name" value="Leu-rich_rpt"/>
</dbReference>
<reference evidence="5" key="1">
    <citation type="submission" date="2019-08" db="EMBL/GenBank/DDBJ databases">
        <title>The genome of the North American firefly Photinus pyralis.</title>
        <authorList>
            <consortium name="Photinus pyralis genome working group"/>
            <person name="Fallon T.R."/>
            <person name="Sander Lower S.E."/>
            <person name="Weng J.-K."/>
        </authorList>
    </citation>
    <scope>NUCLEOTIDE SEQUENCE</scope>
    <source>
        <strain evidence="5">TRF0915ILg1</strain>
        <tissue evidence="5">Whole body</tissue>
    </source>
</reference>
<dbReference type="PANTHER" id="PTHR24373">
    <property type="entry name" value="SLIT RELATED LEUCINE-RICH REPEAT NEURONAL PROTEIN"/>
    <property type="match status" value="1"/>
</dbReference>
<evidence type="ECO:0000256" key="4">
    <source>
        <dbReference type="SAM" id="SignalP"/>
    </source>
</evidence>
<keyword evidence="1" id="KW-0433">Leucine-rich repeat</keyword>
<dbReference type="PANTHER" id="PTHR24373:SF398">
    <property type="entry name" value="LEUCINE-RICH REPEAT-CONTAINING G-PROTEIN COUPLED RECEPTOR 6"/>
    <property type="match status" value="1"/>
</dbReference>
<name>A0A8K0GF96_IGNLU</name>
<proteinExistence type="predicted"/>
<keyword evidence="3" id="KW-0677">Repeat</keyword>
<keyword evidence="2 4" id="KW-0732">Signal</keyword>
<dbReference type="Pfam" id="PF13855">
    <property type="entry name" value="LRR_8"/>
    <property type="match status" value="3"/>
</dbReference>
<dbReference type="InterPro" id="IPR003591">
    <property type="entry name" value="Leu-rich_rpt_typical-subtyp"/>
</dbReference>
<dbReference type="Gene3D" id="3.80.10.10">
    <property type="entry name" value="Ribonuclease Inhibitor"/>
    <property type="match status" value="2"/>
</dbReference>
<protein>
    <submittedName>
        <fullName evidence="5">Uncharacterized protein</fullName>
    </submittedName>
</protein>
<dbReference type="Proteomes" id="UP000801492">
    <property type="component" value="Unassembled WGS sequence"/>
</dbReference>
<dbReference type="SMART" id="SM00369">
    <property type="entry name" value="LRR_TYP"/>
    <property type="match status" value="8"/>
</dbReference>
<keyword evidence="6" id="KW-1185">Reference proteome</keyword>
<dbReference type="GO" id="GO:0005615">
    <property type="term" value="C:extracellular space"/>
    <property type="evidence" value="ECO:0007669"/>
    <property type="project" value="TreeGrafter"/>
</dbReference>